<dbReference type="SUPFAM" id="SSF143456">
    <property type="entry name" value="VC0467-like"/>
    <property type="match status" value="1"/>
</dbReference>
<dbReference type="OrthoDB" id="9807486at2"/>
<dbReference type="EMBL" id="VTWH01000001">
    <property type="protein sequence ID" value="KAA0972491.1"/>
    <property type="molecule type" value="Genomic_DNA"/>
</dbReference>
<dbReference type="NCBIfam" id="NF001268">
    <property type="entry name" value="PRK00228.1-4"/>
    <property type="match status" value="1"/>
</dbReference>
<dbReference type="PANTHER" id="PTHR30327">
    <property type="entry name" value="UNCHARACTERIZED PROTEIN YQGE"/>
    <property type="match status" value="1"/>
</dbReference>
<dbReference type="Gene3D" id="3.40.1740.10">
    <property type="entry name" value="VC0467-like"/>
    <property type="match status" value="1"/>
</dbReference>
<dbReference type="Proteomes" id="UP000324738">
    <property type="component" value="Unassembled WGS sequence"/>
</dbReference>
<dbReference type="Pfam" id="PF02622">
    <property type="entry name" value="DUF179"/>
    <property type="match status" value="1"/>
</dbReference>
<dbReference type="HAMAP" id="MF_00758">
    <property type="entry name" value="UPF0301"/>
    <property type="match status" value="1"/>
</dbReference>
<accession>A0A5B0E3H8</accession>
<dbReference type="AlphaFoldDB" id="A0A5B0E3H8"/>
<proteinExistence type="inferred from homology"/>
<evidence type="ECO:0000313" key="3">
    <source>
        <dbReference type="EMBL" id="KAA0972491.1"/>
    </source>
</evidence>
<gene>
    <name evidence="3" type="ORF">FPY71_05230</name>
</gene>
<reference evidence="3 4" key="1">
    <citation type="submission" date="2019-08" db="EMBL/GenBank/DDBJ databases">
        <title>Aureimonas fodiniaquatilis sp. nov., isolated from a coal mine wastewater.</title>
        <authorList>
            <person name="Kim W."/>
        </authorList>
    </citation>
    <scope>NUCLEOTIDE SEQUENCE [LARGE SCALE GENOMIC DNA]</scope>
    <source>
        <strain evidence="3 4">CAU 1482</strain>
    </source>
</reference>
<comment type="caution">
    <text evidence="3">The sequence shown here is derived from an EMBL/GenBank/DDBJ whole genome shotgun (WGS) entry which is preliminary data.</text>
</comment>
<evidence type="ECO:0000313" key="4">
    <source>
        <dbReference type="Proteomes" id="UP000324738"/>
    </source>
</evidence>
<dbReference type="InterPro" id="IPR003774">
    <property type="entry name" value="AlgH-like"/>
</dbReference>
<name>A0A5B0E3H8_9HYPH</name>
<evidence type="ECO:0000256" key="1">
    <source>
        <dbReference type="ARBA" id="ARBA00009600"/>
    </source>
</evidence>
<dbReference type="PANTHER" id="PTHR30327:SF1">
    <property type="entry name" value="UPF0301 PROTEIN YQGE"/>
    <property type="match status" value="1"/>
</dbReference>
<organism evidence="3 4">
    <name type="scientific">Aureimonas fodinaquatilis</name>
    <dbReference type="NCBI Taxonomy" id="2565783"/>
    <lineage>
        <taxon>Bacteria</taxon>
        <taxon>Pseudomonadati</taxon>
        <taxon>Pseudomonadota</taxon>
        <taxon>Alphaproteobacteria</taxon>
        <taxon>Hyphomicrobiales</taxon>
        <taxon>Aurantimonadaceae</taxon>
        <taxon>Aureimonas</taxon>
    </lineage>
</organism>
<evidence type="ECO:0000256" key="2">
    <source>
        <dbReference type="HAMAP-Rule" id="MF_00758"/>
    </source>
</evidence>
<dbReference type="GO" id="GO:0005829">
    <property type="term" value="C:cytosol"/>
    <property type="evidence" value="ECO:0007669"/>
    <property type="project" value="TreeGrafter"/>
</dbReference>
<comment type="similarity">
    <text evidence="1 2">Belongs to the UPF0301 (AlgH) family.</text>
</comment>
<protein>
    <recommendedName>
        <fullName evidence="2">UPF0301 protein FPY71_05230</fullName>
    </recommendedName>
</protein>
<dbReference type="RefSeq" id="WP_149298251.1">
    <property type="nucleotide sequence ID" value="NZ_VTWH01000001.1"/>
</dbReference>
<keyword evidence="4" id="KW-1185">Reference proteome</keyword>
<sequence length="202" mass="21226">MTETRNTAAAGNGTSLEGSFLIAMPGMSDKRFAKSVVYICAHSPNGAMGFVINKPQTMSFPTLLMQLEVIARPEDILMPEHGKNIVVTNGGPVESGRGFVLHSGDYKSVGTVVVDSNISLTPTMDILKALSKGTGPHSAMMVLGYAGWSAGQLESEIAANGWLTCPGDFDIVFSTRAEQKYSSALAKMGIDPAFLAAEAGHA</sequence>